<keyword evidence="2" id="KW-1185">Reference proteome</keyword>
<proteinExistence type="predicted"/>
<evidence type="ECO:0000313" key="2">
    <source>
        <dbReference type="Proteomes" id="UP000185628"/>
    </source>
</evidence>
<dbReference type="EMBL" id="MQVR01000045">
    <property type="protein sequence ID" value="OKL53687.1"/>
    <property type="molecule type" value="Genomic_DNA"/>
</dbReference>
<name>A0A1Q5Q1J2_9ACTO</name>
<dbReference type="RefSeq" id="WP_073716852.1">
    <property type="nucleotide sequence ID" value="NZ_MQVR01000045.1"/>
</dbReference>
<accession>A0A1Q5Q1J2</accession>
<comment type="caution">
    <text evidence="1">The sequence shown here is derived from an EMBL/GenBank/DDBJ whole genome shotgun (WGS) entry which is preliminary data.</text>
</comment>
<protein>
    <submittedName>
        <fullName evidence="1">Uncharacterized protein</fullName>
    </submittedName>
</protein>
<dbReference type="Proteomes" id="UP000185628">
    <property type="component" value="Unassembled WGS sequence"/>
</dbReference>
<gene>
    <name evidence="1" type="ORF">BSZ39_08125</name>
</gene>
<dbReference type="AlphaFoldDB" id="A0A1Q5Q1J2"/>
<sequence>MSEREAVHQLADPRLDCPRAEPLRLIERRGIALSPAGRSEICSGVCDGFARGPHVRGRVGQHFAHARAPGAAERCEYR</sequence>
<organism evidence="1 2">
    <name type="scientific">Bowdeniella nasicola</name>
    <dbReference type="NCBI Taxonomy" id="208480"/>
    <lineage>
        <taxon>Bacteria</taxon>
        <taxon>Bacillati</taxon>
        <taxon>Actinomycetota</taxon>
        <taxon>Actinomycetes</taxon>
        <taxon>Actinomycetales</taxon>
        <taxon>Actinomycetaceae</taxon>
        <taxon>Bowdeniella</taxon>
    </lineage>
</organism>
<evidence type="ECO:0000313" key="1">
    <source>
        <dbReference type="EMBL" id="OKL53687.1"/>
    </source>
</evidence>
<reference evidence="2" key="1">
    <citation type="submission" date="2016-12" db="EMBL/GenBank/DDBJ databases">
        <authorList>
            <person name="Meng X."/>
        </authorList>
    </citation>
    <scope>NUCLEOTIDE SEQUENCE [LARGE SCALE GENOMIC DNA]</scope>
    <source>
        <strain evidence="2">DSM 19116</strain>
    </source>
</reference>